<accession>A0A1H8AND0</accession>
<evidence type="ECO:0000259" key="3">
    <source>
        <dbReference type="Pfam" id="PF13778"/>
    </source>
</evidence>
<protein>
    <recommendedName>
        <fullName evidence="3">DUF4174 domain-containing protein</fullName>
    </recommendedName>
</protein>
<evidence type="ECO:0000313" key="5">
    <source>
        <dbReference type="Proteomes" id="UP000199206"/>
    </source>
</evidence>
<dbReference type="Pfam" id="PF13778">
    <property type="entry name" value="DUF4174"/>
    <property type="match status" value="1"/>
</dbReference>
<reference evidence="5" key="1">
    <citation type="submission" date="2016-10" db="EMBL/GenBank/DDBJ databases">
        <authorList>
            <person name="Varghese N."/>
            <person name="Submissions S."/>
        </authorList>
    </citation>
    <scope>NUCLEOTIDE SEQUENCE [LARGE SCALE GENOMIC DNA]</scope>
    <source>
        <strain evidence="5">S6-262</strain>
    </source>
</reference>
<name>A0A1H8AND0_9SPHN</name>
<evidence type="ECO:0000256" key="1">
    <source>
        <dbReference type="ARBA" id="ARBA00022729"/>
    </source>
</evidence>
<feature type="domain" description="DUF4174" evidence="3">
    <location>
        <begin position="27"/>
        <end position="133"/>
    </location>
</feature>
<dbReference type="Proteomes" id="UP000199206">
    <property type="component" value="Unassembled WGS sequence"/>
</dbReference>
<keyword evidence="5" id="KW-1185">Reference proteome</keyword>
<evidence type="ECO:0000313" key="4">
    <source>
        <dbReference type="EMBL" id="SEM72250.1"/>
    </source>
</evidence>
<sequence length="137" mass="14357">MPPIALAAAAALAASLPVSAAAPATIAGMKWHHRILLVAAPVPGDHALLEQRRILAVWQQGAADRDIALVEIVGGHVTGSGDDAAALRRHWKLPTPRFAVVLIGKDGHEAMRRDAPIPAAALQGTIDAMPMRRAGQR</sequence>
<dbReference type="InterPro" id="IPR025232">
    <property type="entry name" value="DUF4174"/>
</dbReference>
<evidence type="ECO:0000256" key="2">
    <source>
        <dbReference type="SAM" id="SignalP"/>
    </source>
</evidence>
<feature type="chain" id="PRO_5011497285" description="DUF4174 domain-containing protein" evidence="2">
    <location>
        <begin position="21"/>
        <end position="137"/>
    </location>
</feature>
<dbReference type="AlphaFoldDB" id="A0A1H8AND0"/>
<dbReference type="EMBL" id="FOCF01000002">
    <property type="protein sequence ID" value="SEM72250.1"/>
    <property type="molecule type" value="Genomic_DNA"/>
</dbReference>
<dbReference type="STRING" id="1166340.SAMN05192583_0990"/>
<proteinExistence type="predicted"/>
<feature type="signal peptide" evidence="2">
    <location>
        <begin position="1"/>
        <end position="20"/>
    </location>
</feature>
<organism evidence="4 5">
    <name type="scientific">Sphingomonas gellani</name>
    <dbReference type="NCBI Taxonomy" id="1166340"/>
    <lineage>
        <taxon>Bacteria</taxon>
        <taxon>Pseudomonadati</taxon>
        <taxon>Pseudomonadota</taxon>
        <taxon>Alphaproteobacteria</taxon>
        <taxon>Sphingomonadales</taxon>
        <taxon>Sphingomonadaceae</taxon>
        <taxon>Sphingomonas</taxon>
    </lineage>
</organism>
<gene>
    <name evidence="4" type="ORF">SAMN05192583_0990</name>
</gene>
<keyword evidence="1 2" id="KW-0732">Signal</keyword>
<dbReference type="OrthoDB" id="7362103at2"/>
<dbReference type="RefSeq" id="WP_093664367.1">
    <property type="nucleotide sequence ID" value="NZ_FOCF01000002.1"/>
</dbReference>